<dbReference type="EnsemblMetazoa" id="OVOC13420.1">
    <property type="protein sequence ID" value="OVOC13420.1"/>
    <property type="gene ID" value="WBGene00255430"/>
</dbReference>
<protein>
    <submittedName>
        <fullName evidence="1">Uncharacterized protein</fullName>
    </submittedName>
</protein>
<proteinExistence type="predicted"/>
<sequence>MKMGNIRKKLTEKKFHFNKELMEEASNFIEW</sequence>
<dbReference type="Proteomes" id="UP000024404">
    <property type="component" value="Unassembled WGS sequence"/>
</dbReference>
<evidence type="ECO:0000313" key="2">
    <source>
        <dbReference type="Proteomes" id="UP000024404"/>
    </source>
</evidence>
<accession>A0A8R1TMU6</accession>
<reference evidence="2" key="1">
    <citation type="submission" date="2013-10" db="EMBL/GenBank/DDBJ databases">
        <title>Genome sequencing of Onchocerca volvulus.</title>
        <authorList>
            <person name="Cotton J."/>
            <person name="Tsai J."/>
            <person name="Stanley E."/>
            <person name="Tracey A."/>
            <person name="Holroyd N."/>
            <person name="Lustigman S."/>
            <person name="Berriman M."/>
        </authorList>
    </citation>
    <scope>NUCLEOTIDE SEQUENCE</scope>
</reference>
<evidence type="ECO:0000313" key="1">
    <source>
        <dbReference type="EnsemblMetazoa" id="OVOC13420.1"/>
    </source>
</evidence>
<name>A0A8R1TMU6_ONCVO</name>
<organism evidence="1 2">
    <name type="scientific">Onchocerca volvulus</name>
    <dbReference type="NCBI Taxonomy" id="6282"/>
    <lineage>
        <taxon>Eukaryota</taxon>
        <taxon>Metazoa</taxon>
        <taxon>Ecdysozoa</taxon>
        <taxon>Nematoda</taxon>
        <taxon>Chromadorea</taxon>
        <taxon>Rhabditida</taxon>
        <taxon>Spirurina</taxon>
        <taxon>Spiruromorpha</taxon>
        <taxon>Filarioidea</taxon>
        <taxon>Onchocercidae</taxon>
        <taxon>Onchocerca</taxon>
    </lineage>
</organism>
<dbReference type="EMBL" id="CMVM020000336">
    <property type="status" value="NOT_ANNOTATED_CDS"/>
    <property type="molecule type" value="Genomic_DNA"/>
</dbReference>
<keyword evidence="2" id="KW-1185">Reference proteome</keyword>
<reference evidence="1" key="2">
    <citation type="submission" date="2022-06" db="UniProtKB">
        <authorList>
            <consortium name="EnsemblMetazoa"/>
        </authorList>
    </citation>
    <scope>IDENTIFICATION</scope>
</reference>
<dbReference type="AlphaFoldDB" id="A0A8R1TMU6"/>